<dbReference type="PANTHER" id="PTHR47165:SF4">
    <property type="entry name" value="OS03G0429900 PROTEIN"/>
    <property type="match status" value="1"/>
</dbReference>
<reference evidence="7" key="1">
    <citation type="submission" date="2020-09" db="EMBL/GenBank/DDBJ databases">
        <title>Genome-Enabled Discovery of Anthraquinone Biosynthesis in Senna tora.</title>
        <authorList>
            <person name="Kang S.-H."/>
            <person name="Pandey R.P."/>
            <person name="Lee C.-M."/>
            <person name="Sim J.-S."/>
            <person name="Jeong J.-T."/>
            <person name="Choi B.-S."/>
            <person name="Jung M."/>
            <person name="Ginzburg D."/>
            <person name="Zhao K."/>
            <person name="Won S.Y."/>
            <person name="Oh T.-J."/>
            <person name="Yu Y."/>
            <person name="Kim N.-H."/>
            <person name="Lee O.R."/>
            <person name="Lee T.-H."/>
            <person name="Bashyal P."/>
            <person name="Kim T.-S."/>
            <person name="Lee W.-H."/>
            <person name="Kawkins C."/>
            <person name="Kim C.-K."/>
            <person name="Kim J.S."/>
            <person name="Ahn B.O."/>
            <person name="Rhee S.Y."/>
            <person name="Sohng J.K."/>
        </authorList>
    </citation>
    <scope>NUCLEOTIDE SEQUENCE</scope>
    <source>
        <tissue evidence="7">Leaf</tissue>
    </source>
</reference>
<organism evidence="7 8">
    <name type="scientific">Senna tora</name>
    <dbReference type="NCBI Taxonomy" id="362788"/>
    <lineage>
        <taxon>Eukaryota</taxon>
        <taxon>Viridiplantae</taxon>
        <taxon>Streptophyta</taxon>
        <taxon>Embryophyta</taxon>
        <taxon>Tracheophyta</taxon>
        <taxon>Spermatophyta</taxon>
        <taxon>Magnoliopsida</taxon>
        <taxon>eudicotyledons</taxon>
        <taxon>Gunneridae</taxon>
        <taxon>Pentapetalae</taxon>
        <taxon>rosids</taxon>
        <taxon>fabids</taxon>
        <taxon>Fabales</taxon>
        <taxon>Fabaceae</taxon>
        <taxon>Caesalpinioideae</taxon>
        <taxon>Cassia clade</taxon>
        <taxon>Senna</taxon>
    </lineage>
</organism>
<dbReference type="InterPro" id="IPR013955">
    <property type="entry name" value="Rep_factor-A_C"/>
</dbReference>
<evidence type="ECO:0000256" key="4">
    <source>
        <dbReference type="ARBA" id="ARBA00022833"/>
    </source>
</evidence>
<accession>A0A834TSC8</accession>
<dbReference type="CDD" id="cd04476">
    <property type="entry name" value="RPA1_DBD_C"/>
    <property type="match status" value="1"/>
</dbReference>
<dbReference type="GO" id="GO:0008270">
    <property type="term" value="F:zinc ion binding"/>
    <property type="evidence" value="ECO:0007669"/>
    <property type="project" value="UniProtKB-KW"/>
</dbReference>
<dbReference type="GO" id="GO:0003677">
    <property type="term" value="F:DNA binding"/>
    <property type="evidence" value="ECO:0007669"/>
    <property type="project" value="UniProtKB-KW"/>
</dbReference>
<name>A0A834TSC8_9FABA</name>
<feature type="domain" description="Replication factor A C-terminal" evidence="6">
    <location>
        <begin position="102"/>
        <end position="232"/>
    </location>
</feature>
<sequence length="241" mass="26936">MNKHEEGAIIIALQYCKIKVFNGYRSLSNSMHATLILIHEKLEEFMGFHDHVTESNLKSLLIGSSSSSVISVSRYADPFTAVSITCIGELLLSVDESVHCIIGIVLKVNTDKAWFYNGCTKCKRKVEEDGETFYCNYCAAAMSTAIPRFRLELVVIDDTVPANFTLFDREAANFLGVSAEFMMTKAEKVDDDSMQSLAEFDKFLGIPFVFKVGVKLAKWSSMPLITVQAMSIPINAMDRRK</sequence>
<evidence type="ECO:0000256" key="1">
    <source>
        <dbReference type="ARBA" id="ARBA00005690"/>
    </source>
</evidence>
<evidence type="ECO:0000256" key="2">
    <source>
        <dbReference type="ARBA" id="ARBA00022723"/>
    </source>
</evidence>
<keyword evidence="4" id="KW-0862">Zinc</keyword>
<dbReference type="Gene3D" id="2.40.50.140">
    <property type="entry name" value="Nucleic acid-binding proteins"/>
    <property type="match status" value="1"/>
</dbReference>
<comment type="similarity">
    <text evidence="1">Belongs to the replication factor A protein 1 family.</text>
</comment>
<protein>
    <submittedName>
        <fullName evidence="7">Replication protein A 70 kDa DNA-binding subunit B-like</fullName>
    </submittedName>
</protein>
<dbReference type="InterPro" id="IPR047192">
    <property type="entry name" value="Euk_RPA1_DBD_C"/>
</dbReference>
<gene>
    <name evidence="7" type="ORF">G2W53_018048</name>
</gene>
<dbReference type="SUPFAM" id="SSF50249">
    <property type="entry name" value="Nucleic acid-binding proteins"/>
    <property type="match status" value="1"/>
</dbReference>
<dbReference type="AlphaFoldDB" id="A0A834TSC8"/>
<dbReference type="EMBL" id="JAAIUW010000006">
    <property type="protein sequence ID" value="KAF7826884.1"/>
    <property type="molecule type" value="Genomic_DNA"/>
</dbReference>
<dbReference type="OrthoDB" id="671687at2759"/>
<dbReference type="Proteomes" id="UP000634136">
    <property type="component" value="Unassembled WGS sequence"/>
</dbReference>
<evidence type="ECO:0000313" key="7">
    <source>
        <dbReference type="EMBL" id="KAF7826884.1"/>
    </source>
</evidence>
<dbReference type="Pfam" id="PF08646">
    <property type="entry name" value="Rep_fac-A_C"/>
    <property type="match status" value="1"/>
</dbReference>
<keyword evidence="8" id="KW-1185">Reference proteome</keyword>
<evidence type="ECO:0000256" key="3">
    <source>
        <dbReference type="ARBA" id="ARBA00022771"/>
    </source>
</evidence>
<dbReference type="InterPro" id="IPR012340">
    <property type="entry name" value="NA-bd_OB-fold"/>
</dbReference>
<dbReference type="PANTHER" id="PTHR47165">
    <property type="entry name" value="OS03G0429900 PROTEIN"/>
    <property type="match status" value="1"/>
</dbReference>
<proteinExistence type="inferred from homology"/>
<comment type="caution">
    <text evidence="7">The sequence shown here is derived from an EMBL/GenBank/DDBJ whole genome shotgun (WGS) entry which is preliminary data.</text>
</comment>
<keyword evidence="3" id="KW-0863">Zinc-finger</keyword>
<evidence type="ECO:0000313" key="8">
    <source>
        <dbReference type="Proteomes" id="UP000634136"/>
    </source>
</evidence>
<keyword evidence="2" id="KW-0479">Metal-binding</keyword>
<keyword evidence="5 7" id="KW-0238">DNA-binding</keyword>
<evidence type="ECO:0000256" key="5">
    <source>
        <dbReference type="ARBA" id="ARBA00023125"/>
    </source>
</evidence>
<evidence type="ECO:0000259" key="6">
    <source>
        <dbReference type="Pfam" id="PF08646"/>
    </source>
</evidence>